<feature type="binding site" evidence="18">
    <location>
        <position position="160"/>
    </location>
    <ligand>
        <name>(6S)-NADPHX</name>
        <dbReference type="ChEBI" id="CHEBI:64076"/>
    </ligand>
</feature>
<keyword evidence="10 17" id="KW-0520">NAD</keyword>
<dbReference type="NCBIfam" id="TIGR00196">
    <property type="entry name" value="yjeF_cterm"/>
    <property type="match status" value="1"/>
</dbReference>
<feature type="binding site" evidence="18">
    <location>
        <position position="127"/>
    </location>
    <ligand>
        <name>K(+)</name>
        <dbReference type="ChEBI" id="CHEBI:29103"/>
    </ligand>
</feature>
<keyword evidence="12 17" id="KW-0456">Lyase</keyword>
<evidence type="ECO:0000256" key="14">
    <source>
        <dbReference type="ARBA" id="ARBA00025153"/>
    </source>
</evidence>
<comment type="caution">
    <text evidence="18">Lacks conserved residue(s) required for the propagation of feature annotation.</text>
</comment>
<evidence type="ECO:0000256" key="16">
    <source>
        <dbReference type="ARBA" id="ARBA00049209"/>
    </source>
</evidence>
<feature type="domain" description="YjeF C-terminal" evidence="20">
    <location>
        <begin position="228"/>
        <end position="497"/>
    </location>
</feature>
<comment type="catalytic activity">
    <reaction evidence="16 17 19">
        <text>(6S)-NADPHX + ADP = AMP + phosphate + NADPH + H(+)</text>
        <dbReference type="Rhea" id="RHEA:32235"/>
        <dbReference type="ChEBI" id="CHEBI:15378"/>
        <dbReference type="ChEBI" id="CHEBI:43474"/>
        <dbReference type="ChEBI" id="CHEBI:57783"/>
        <dbReference type="ChEBI" id="CHEBI:64076"/>
        <dbReference type="ChEBI" id="CHEBI:456215"/>
        <dbReference type="ChEBI" id="CHEBI:456216"/>
        <dbReference type="EC" id="4.2.1.136"/>
    </reaction>
</comment>
<comment type="catalytic activity">
    <reaction evidence="1 18 19">
        <text>(6R)-NADHX = (6S)-NADHX</text>
        <dbReference type="Rhea" id="RHEA:32215"/>
        <dbReference type="ChEBI" id="CHEBI:64074"/>
        <dbReference type="ChEBI" id="CHEBI:64075"/>
        <dbReference type="EC" id="5.1.99.6"/>
    </reaction>
</comment>
<evidence type="ECO:0000313" key="22">
    <source>
        <dbReference type="EMBL" id="MYM35136.1"/>
    </source>
</evidence>
<keyword evidence="9 18" id="KW-0630">Potassium</keyword>
<dbReference type="SUPFAM" id="SSF53613">
    <property type="entry name" value="Ribokinase-like"/>
    <property type="match status" value="1"/>
</dbReference>
<dbReference type="Gene3D" id="3.40.50.10260">
    <property type="entry name" value="YjeF N-terminal domain"/>
    <property type="match status" value="1"/>
</dbReference>
<evidence type="ECO:0000259" key="20">
    <source>
        <dbReference type="PROSITE" id="PS51383"/>
    </source>
</evidence>
<evidence type="ECO:0000256" key="11">
    <source>
        <dbReference type="ARBA" id="ARBA00023235"/>
    </source>
</evidence>
<dbReference type="EC" id="5.1.99.6" evidence="19"/>
<evidence type="ECO:0000256" key="18">
    <source>
        <dbReference type="HAMAP-Rule" id="MF_01966"/>
    </source>
</evidence>
<keyword evidence="8 17" id="KW-0521">NADP</keyword>
<comment type="catalytic activity">
    <reaction evidence="15 17 19">
        <text>(6S)-NADHX + ADP = AMP + phosphate + NADH + H(+)</text>
        <dbReference type="Rhea" id="RHEA:32223"/>
        <dbReference type="ChEBI" id="CHEBI:15378"/>
        <dbReference type="ChEBI" id="CHEBI:43474"/>
        <dbReference type="ChEBI" id="CHEBI:57945"/>
        <dbReference type="ChEBI" id="CHEBI:64074"/>
        <dbReference type="ChEBI" id="CHEBI:456215"/>
        <dbReference type="ChEBI" id="CHEBI:456216"/>
        <dbReference type="EC" id="4.2.1.136"/>
    </reaction>
</comment>
<comment type="caution">
    <text evidence="22">The sequence shown here is derived from an EMBL/GenBank/DDBJ whole genome shotgun (WGS) entry which is preliminary data.</text>
</comment>
<dbReference type="HAMAP" id="MF_01965">
    <property type="entry name" value="NADHX_dehydratase"/>
    <property type="match status" value="1"/>
</dbReference>
<accession>A0ABW9V653</accession>
<dbReference type="PROSITE" id="PS51385">
    <property type="entry name" value="YJEF_N"/>
    <property type="match status" value="1"/>
</dbReference>
<feature type="binding site" evidence="17">
    <location>
        <position position="436"/>
    </location>
    <ligand>
        <name>AMP</name>
        <dbReference type="ChEBI" id="CHEBI:456215"/>
    </ligand>
</feature>
<sequence>MNPLYTVAELRAIERAAAATLPPGALMQRAGQSGANAALDLLPMSTAQARVLVLAGPGDNGGDALEAAAHLSFTGAQITLIHYPPADPSVASTERQAALARAQSSDARFRAAEDANIAGTEWNLVIDGLFGIGLTRPIGGALRSLVETVNRLRCSVLALDVPSGLDADTGCVVGPDGVAIRATHTITFIGNKPGLHTCDGRDYAGLVDIARLEIGAAHFAPARLHLNDVKFFAHHLRTRRHNSHKGSYGSVAVIGGARGMSGAPILAARTAIHSGAGRVYALFVEDALPADPGQPELMCRAAHDFDLGQATLVIGPGLGTSSAAHALLSQTIAADSALLADADALNLLAGDAALQDALARRQAPTVLTPHPLEAARLLGTSISAVQADRLSAARALAARLHAVVVLKGSGTVIAAPDGDAVINTTGNPALATAGTGDVLAGLCGALLAQDWPRWEAALAAVWLHGMAADVLVTEGSGPIGLTAGELIPAIRTALNRMVQHHAR</sequence>
<dbReference type="CDD" id="cd01171">
    <property type="entry name" value="YXKO-related"/>
    <property type="match status" value="1"/>
</dbReference>
<protein>
    <recommendedName>
        <fullName evidence="19">Bifunctional NAD(P)H-hydrate repair enzyme</fullName>
    </recommendedName>
    <alternativeName>
        <fullName evidence="19">Nicotinamide nucleotide repair protein</fullName>
    </alternativeName>
    <domain>
        <recommendedName>
            <fullName evidence="19">ADP-dependent (S)-NAD(P)H-hydrate dehydratase</fullName>
            <ecNumber evidence="19">4.2.1.136</ecNumber>
        </recommendedName>
        <alternativeName>
            <fullName evidence="19">ADP-dependent NAD(P)HX dehydratase</fullName>
        </alternativeName>
    </domain>
    <domain>
        <recommendedName>
            <fullName evidence="19">NAD(P)H-hydrate epimerase</fullName>
            <ecNumber evidence="19">5.1.99.6</ecNumber>
        </recommendedName>
    </domain>
</protein>
<comment type="similarity">
    <text evidence="4 19">In the C-terminal section; belongs to the NnrD/CARKD family.</text>
</comment>
<feature type="binding site" evidence="18">
    <location>
        <begin position="131"/>
        <end position="137"/>
    </location>
    <ligand>
        <name>(6S)-NADPHX</name>
        <dbReference type="ChEBI" id="CHEBI:64076"/>
    </ligand>
</feature>
<feature type="domain" description="YjeF N-terminal" evidence="21">
    <location>
        <begin position="10"/>
        <end position="220"/>
    </location>
</feature>
<evidence type="ECO:0000256" key="3">
    <source>
        <dbReference type="ARBA" id="ARBA00006001"/>
    </source>
</evidence>
<comment type="similarity">
    <text evidence="17">Belongs to the NnrD/CARKD family.</text>
</comment>
<comment type="function">
    <text evidence="18">Catalyzes the epimerization of the S- and R-forms of NAD(P)HX, a damaged form of NAD(P)H that is a result of enzymatic or heat-dependent hydration. This is a prerequisite for the S-specific NAD(P)H-hydrate dehydratase to allow the repair of both epimers of NAD(P)HX.</text>
</comment>
<comment type="cofactor">
    <cofactor evidence="18 19">
        <name>K(+)</name>
        <dbReference type="ChEBI" id="CHEBI:29103"/>
    </cofactor>
    <text evidence="18 19">Binds 1 potassium ion per subunit.</text>
</comment>
<comment type="similarity">
    <text evidence="18">Belongs to the NnrE/AIBP family.</text>
</comment>
<feature type="binding site" evidence="18">
    <location>
        <begin position="59"/>
        <end position="63"/>
    </location>
    <ligand>
        <name>(6S)-NADPHX</name>
        <dbReference type="ChEBI" id="CHEBI:64076"/>
    </ligand>
</feature>
<dbReference type="NCBIfam" id="TIGR00197">
    <property type="entry name" value="yjeF_nterm"/>
    <property type="match status" value="1"/>
</dbReference>
<dbReference type="PANTHER" id="PTHR12592:SF0">
    <property type="entry name" value="ATP-DEPENDENT (S)-NAD(P)H-HYDRATE DEHYDRATASE"/>
    <property type="match status" value="1"/>
</dbReference>
<evidence type="ECO:0000256" key="12">
    <source>
        <dbReference type="ARBA" id="ARBA00023239"/>
    </source>
</evidence>
<feature type="binding site" evidence="17">
    <location>
        <position position="263"/>
    </location>
    <ligand>
        <name>(6S)-NADPHX</name>
        <dbReference type="ChEBI" id="CHEBI:64076"/>
    </ligand>
</feature>
<feature type="binding site" evidence="18">
    <location>
        <position position="60"/>
    </location>
    <ligand>
        <name>K(+)</name>
        <dbReference type="ChEBI" id="CHEBI:29103"/>
    </ligand>
</feature>
<keyword evidence="11 18" id="KW-0413">Isomerase</keyword>
<comment type="function">
    <text evidence="17">Catalyzes the dehydration of the S-form of NAD(P)HX at the expense of ADP, which is converted to AMP. Together with NAD(P)HX epimerase, which catalyzes the epimerization of the S- and R-forms, the enzyme allows the repair of both epimers of NAD(P)HX, a damaged form of NAD(P)H that is a result of enzymatic or heat-dependent hydration.</text>
</comment>
<dbReference type="EC" id="4.2.1.136" evidence="19"/>
<dbReference type="PANTHER" id="PTHR12592">
    <property type="entry name" value="ATP-DEPENDENT (S)-NAD(P)H-HYDRATE DEHYDRATASE FAMILY MEMBER"/>
    <property type="match status" value="1"/>
</dbReference>
<evidence type="ECO:0000256" key="10">
    <source>
        <dbReference type="ARBA" id="ARBA00023027"/>
    </source>
</evidence>
<feature type="binding site" evidence="17">
    <location>
        <position position="317"/>
    </location>
    <ligand>
        <name>(6S)-NADPHX</name>
        <dbReference type="ChEBI" id="CHEBI:64076"/>
    </ligand>
</feature>
<dbReference type="InterPro" id="IPR030677">
    <property type="entry name" value="Nnr"/>
</dbReference>
<evidence type="ECO:0000313" key="23">
    <source>
        <dbReference type="Proteomes" id="UP000449678"/>
    </source>
</evidence>
<evidence type="ECO:0000256" key="7">
    <source>
        <dbReference type="ARBA" id="ARBA00022840"/>
    </source>
</evidence>
<evidence type="ECO:0000256" key="6">
    <source>
        <dbReference type="ARBA" id="ARBA00022741"/>
    </source>
</evidence>
<keyword evidence="5 18" id="KW-0479">Metal-binding</keyword>
<comment type="cofactor">
    <cofactor evidence="17">
        <name>Mg(2+)</name>
        <dbReference type="ChEBI" id="CHEBI:18420"/>
    </cofactor>
</comment>
<name>A0ABW9V653_9BURK</name>
<evidence type="ECO:0000256" key="19">
    <source>
        <dbReference type="PIRNR" id="PIRNR017184"/>
    </source>
</evidence>
<keyword evidence="23" id="KW-1185">Reference proteome</keyword>
<dbReference type="EMBL" id="WWCO01000007">
    <property type="protein sequence ID" value="MYM35136.1"/>
    <property type="molecule type" value="Genomic_DNA"/>
</dbReference>
<evidence type="ECO:0000256" key="5">
    <source>
        <dbReference type="ARBA" id="ARBA00022723"/>
    </source>
</evidence>
<dbReference type="InterPro" id="IPR000631">
    <property type="entry name" value="CARKD"/>
</dbReference>
<dbReference type="InterPro" id="IPR036652">
    <property type="entry name" value="YjeF_N_dom_sf"/>
</dbReference>
<keyword evidence="7 17" id="KW-0067">ATP-binding</keyword>
<comment type="subunit">
    <text evidence="17">Homotetramer.</text>
</comment>
<feature type="binding site" evidence="17">
    <location>
        <begin position="407"/>
        <end position="411"/>
    </location>
    <ligand>
        <name>AMP</name>
        <dbReference type="ChEBI" id="CHEBI:456215"/>
    </ligand>
</feature>
<comment type="function">
    <text evidence="14 19">Bifunctional enzyme that catalyzes the epimerization of the S- and R-forms of NAD(P)HX and the dehydration of the S-form of NAD(P)HX at the expense of ADP, which is converted to AMP. This allows the repair of both epimers of NAD(P)HX, a damaged form of NAD(P)H that is a result of enzymatic or heat-dependent hydration.</text>
</comment>
<feature type="binding site" evidence="18">
    <location>
        <position position="163"/>
    </location>
    <ligand>
        <name>K(+)</name>
        <dbReference type="ChEBI" id="CHEBI:29103"/>
    </ligand>
</feature>
<evidence type="ECO:0000256" key="15">
    <source>
        <dbReference type="ARBA" id="ARBA00048238"/>
    </source>
</evidence>
<keyword evidence="6 17" id="KW-0547">Nucleotide-binding</keyword>
<reference evidence="22 23" key="1">
    <citation type="submission" date="2019-12" db="EMBL/GenBank/DDBJ databases">
        <title>Novel species isolated from a subtropical stream in China.</title>
        <authorList>
            <person name="Lu H."/>
        </authorList>
    </citation>
    <scope>NUCLEOTIDE SEQUENCE [LARGE SCALE GENOMIC DNA]</scope>
    <source>
        <strain evidence="22 23">FT94W</strain>
    </source>
</reference>
<comment type="catalytic activity">
    <reaction evidence="2 18 19">
        <text>(6R)-NADPHX = (6S)-NADPHX</text>
        <dbReference type="Rhea" id="RHEA:32227"/>
        <dbReference type="ChEBI" id="CHEBI:64076"/>
        <dbReference type="ChEBI" id="CHEBI:64077"/>
        <dbReference type="EC" id="5.1.99.6"/>
    </reaction>
</comment>
<dbReference type="PIRSF" id="PIRSF017184">
    <property type="entry name" value="Nnr"/>
    <property type="match status" value="1"/>
</dbReference>
<evidence type="ECO:0000259" key="21">
    <source>
        <dbReference type="PROSITE" id="PS51385"/>
    </source>
</evidence>
<dbReference type="RefSeq" id="WP_160990519.1">
    <property type="nucleotide sequence ID" value="NZ_WWCO01000007.1"/>
</dbReference>
<dbReference type="Gene3D" id="3.40.1190.20">
    <property type="match status" value="1"/>
</dbReference>
<keyword evidence="13" id="KW-0511">Multifunctional enzyme</keyword>
<dbReference type="InterPro" id="IPR029056">
    <property type="entry name" value="Ribokinase-like"/>
</dbReference>
<dbReference type="PROSITE" id="PS51383">
    <property type="entry name" value="YJEF_C_3"/>
    <property type="match status" value="1"/>
</dbReference>
<dbReference type="InterPro" id="IPR004443">
    <property type="entry name" value="YjeF_N_dom"/>
</dbReference>
<feature type="binding site" evidence="17">
    <location>
        <position position="370"/>
    </location>
    <ligand>
        <name>(6S)-NADPHX</name>
        <dbReference type="ChEBI" id="CHEBI:64076"/>
    </ligand>
</feature>
<feature type="binding site" evidence="17">
    <location>
        <position position="437"/>
    </location>
    <ligand>
        <name>(6S)-NADPHX</name>
        <dbReference type="ChEBI" id="CHEBI:64076"/>
    </ligand>
</feature>
<dbReference type="SUPFAM" id="SSF64153">
    <property type="entry name" value="YjeF N-terminal domain-like"/>
    <property type="match status" value="1"/>
</dbReference>
<evidence type="ECO:0000256" key="13">
    <source>
        <dbReference type="ARBA" id="ARBA00023268"/>
    </source>
</evidence>
<evidence type="ECO:0000256" key="17">
    <source>
        <dbReference type="HAMAP-Rule" id="MF_01965"/>
    </source>
</evidence>
<dbReference type="Pfam" id="PF01256">
    <property type="entry name" value="Carb_kinase"/>
    <property type="match status" value="1"/>
</dbReference>
<comment type="similarity">
    <text evidence="3 19">In the N-terminal section; belongs to the NnrE/AIBP family.</text>
</comment>
<organism evidence="22 23">
    <name type="scientific">Duganella lactea</name>
    <dbReference type="NCBI Taxonomy" id="2692173"/>
    <lineage>
        <taxon>Bacteria</taxon>
        <taxon>Pseudomonadati</taxon>
        <taxon>Pseudomonadota</taxon>
        <taxon>Betaproteobacteria</taxon>
        <taxon>Burkholderiales</taxon>
        <taxon>Oxalobacteraceae</taxon>
        <taxon>Telluria group</taxon>
        <taxon>Duganella</taxon>
    </lineage>
</organism>
<evidence type="ECO:0000256" key="9">
    <source>
        <dbReference type="ARBA" id="ARBA00022958"/>
    </source>
</evidence>
<evidence type="ECO:0000256" key="2">
    <source>
        <dbReference type="ARBA" id="ARBA00000909"/>
    </source>
</evidence>
<dbReference type="Proteomes" id="UP000449678">
    <property type="component" value="Unassembled WGS sequence"/>
</dbReference>
<evidence type="ECO:0000256" key="4">
    <source>
        <dbReference type="ARBA" id="ARBA00009524"/>
    </source>
</evidence>
<proteinExistence type="inferred from homology"/>
<evidence type="ECO:0000256" key="8">
    <source>
        <dbReference type="ARBA" id="ARBA00022857"/>
    </source>
</evidence>
<dbReference type="Pfam" id="PF03853">
    <property type="entry name" value="YjeF_N"/>
    <property type="match status" value="1"/>
</dbReference>
<dbReference type="HAMAP" id="MF_01966">
    <property type="entry name" value="NADHX_epimerase"/>
    <property type="match status" value="1"/>
</dbReference>
<evidence type="ECO:0000256" key="1">
    <source>
        <dbReference type="ARBA" id="ARBA00000013"/>
    </source>
</evidence>
<gene>
    <name evidence="18" type="primary">nnrE</name>
    <name evidence="17" type="synonym">nnrD</name>
    <name evidence="22" type="ORF">GTP38_12410</name>
</gene>